<keyword evidence="3" id="KW-1185">Reference proteome</keyword>
<dbReference type="Pfam" id="PF14534">
    <property type="entry name" value="DUF4440"/>
    <property type="match status" value="1"/>
</dbReference>
<dbReference type="RefSeq" id="WP_235387848.1">
    <property type="nucleotide sequence ID" value="NZ_CP129946.1"/>
</dbReference>
<dbReference type="InterPro" id="IPR027843">
    <property type="entry name" value="DUF4440"/>
</dbReference>
<proteinExistence type="predicted"/>
<protein>
    <submittedName>
        <fullName evidence="2">DUF4440 domain-containing protein</fullName>
    </submittedName>
</protein>
<evidence type="ECO:0000313" key="3">
    <source>
        <dbReference type="Proteomes" id="UP001347174"/>
    </source>
</evidence>
<accession>A0ABZ2DMS2</accession>
<reference evidence="2 3" key="1">
    <citation type="submission" date="2023-07" db="EMBL/GenBank/DDBJ databases">
        <title>Plant endophyte Pseudomonas khavaziana can be used to control wheat stem rot.</title>
        <authorList>
            <person name="Guo S."/>
            <person name="Shen X."/>
        </authorList>
    </citation>
    <scope>NUCLEOTIDE SEQUENCE [LARGE SCALE GENOMIC DNA]</scope>
    <source>
        <strain evidence="2 3">SR9</strain>
    </source>
</reference>
<dbReference type="SUPFAM" id="SSF54427">
    <property type="entry name" value="NTF2-like"/>
    <property type="match status" value="1"/>
</dbReference>
<sequence length="136" mass="15366">MKFVSDNFMKNYRINFTGAMGMELDVHLFTLEQALQSCATRSDAGRLGQLLSDDFVEFGASGTVWGSKTEVIAGLQDEVFCERRMSEFAVKLLSAKVVLVTYRGHRQGVGDTLRSSVWREEQGQWRMVFHQGTPVH</sequence>
<evidence type="ECO:0000259" key="1">
    <source>
        <dbReference type="Pfam" id="PF14534"/>
    </source>
</evidence>
<dbReference type="InterPro" id="IPR032710">
    <property type="entry name" value="NTF2-like_dom_sf"/>
</dbReference>
<name>A0ABZ2DMS2_9PSED</name>
<dbReference type="EMBL" id="CP129946">
    <property type="protein sequence ID" value="WWA78714.1"/>
    <property type="molecule type" value="Genomic_DNA"/>
</dbReference>
<gene>
    <name evidence="2" type="ORF">QYQ93_10930</name>
</gene>
<feature type="domain" description="DUF4440" evidence="1">
    <location>
        <begin position="30"/>
        <end position="127"/>
    </location>
</feature>
<organism evidence="2 3">
    <name type="scientific">Pseudomonas khavaziana</name>
    <dbReference type="NCBI Taxonomy" id="2842351"/>
    <lineage>
        <taxon>Bacteria</taxon>
        <taxon>Pseudomonadati</taxon>
        <taxon>Pseudomonadota</taxon>
        <taxon>Gammaproteobacteria</taxon>
        <taxon>Pseudomonadales</taxon>
        <taxon>Pseudomonadaceae</taxon>
        <taxon>Pseudomonas</taxon>
    </lineage>
</organism>
<dbReference type="Proteomes" id="UP001347174">
    <property type="component" value="Chromosome"/>
</dbReference>
<evidence type="ECO:0000313" key="2">
    <source>
        <dbReference type="EMBL" id="WWA78714.1"/>
    </source>
</evidence>
<dbReference type="Gene3D" id="3.10.450.50">
    <property type="match status" value="1"/>
</dbReference>